<evidence type="ECO:0000313" key="15">
    <source>
        <dbReference type="EMBL" id="MYN28714.1"/>
    </source>
</evidence>
<evidence type="ECO:0000256" key="11">
    <source>
        <dbReference type="PROSITE-ProRule" id="PRU01360"/>
    </source>
</evidence>
<evidence type="ECO:0000313" key="16">
    <source>
        <dbReference type="Proteomes" id="UP000642144"/>
    </source>
</evidence>
<dbReference type="Pfam" id="PF00593">
    <property type="entry name" value="TonB_dep_Rec_b-barrel"/>
    <property type="match status" value="1"/>
</dbReference>
<comment type="subcellular location">
    <subcellularLocation>
        <location evidence="1 11">Cell outer membrane</location>
        <topology evidence="1 11">Multi-pass membrane protein</topology>
    </subcellularLocation>
</comment>
<keyword evidence="7" id="KW-0406">Ion transport</keyword>
<dbReference type="InterPro" id="IPR039426">
    <property type="entry name" value="TonB-dep_rcpt-like"/>
</dbReference>
<dbReference type="CDD" id="cd01347">
    <property type="entry name" value="ligand_gated_channel"/>
    <property type="match status" value="1"/>
</dbReference>
<keyword evidence="10 11" id="KW-0998">Cell outer membrane</keyword>
<dbReference type="InterPro" id="IPR036942">
    <property type="entry name" value="Beta-barrel_TonB_sf"/>
</dbReference>
<evidence type="ECO:0000256" key="5">
    <source>
        <dbReference type="ARBA" id="ARBA00022692"/>
    </source>
</evidence>
<dbReference type="EMBL" id="WWCT01000017">
    <property type="protein sequence ID" value="MYN28714.1"/>
    <property type="molecule type" value="Genomic_DNA"/>
</dbReference>
<keyword evidence="3 11" id="KW-1134">Transmembrane beta strand</keyword>
<evidence type="ECO:0000256" key="6">
    <source>
        <dbReference type="ARBA" id="ARBA00023004"/>
    </source>
</evidence>
<keyword evidence="2 11" id="KW-0813">Transport</keyword>
<dbReference type="InterPro" id="IPR000531">
    <property type="entry name" value="Beta-barrel_TonB"/>
</dbReference>
<gene>
    <name evidence="15" type="ORF">GTP69_20140</name>
</gene>
<dbReference type="RefSeq" id="WP_161056512.1">
    <property type="nucleotide sequence ID" value="NZ_WWCT01000017.1"/>
</dbReference>
<sequence length="714" mass="76228">MIAIGLLSCSTSRAQSEPPVDKDAVATNTVVITASKRAQKLSDLAGTVTAVSGAELEKFGSADAEDLLKLTPGVQFNKSATDGGLISIRGVGTNSNGPSQGFTQSPTGIYIEDVPFTDPFAFVSTPDLGLFDLERVEVLRGPQGALYGSSSLGGAIRYIVNKPNTHLTEGSVLVGASSTTGGGTGWTSSVMANLPLADGKAGLRFVVNARKEAGFIDNLGTGVNDANTVHVDGGRAIFTYKPSDDFDVTATYLTQHSKQDDGPGISPFNYLTGEGYVKAYDQLTVRTAYPMRYDSKFDLATIQANWNIGGYRLTSLSGRQTKSRVAREDFTRDFYTPETVGEKWTSDGFLNSSAKSQELRLAPVSAGRVNWLAGAFWMNAEIQRDQLVYLEPRGAVADLRFRRNGEASERAIFGDAEIKLTDQLIADIGARHYKTELSYDRIVGATGAGDSTPYATGESGTTPKYSLRYVIDSAMSVYALASRGYRFGGISNLGSSPAGLPYKSDSLWNYEAGWRWSPSKTASLDVSVFQIDWSDVQLSELYTDPVTTRSFLVTGNVGKASSQGVELAAGWRPLPSLSLKGALAYTKAVTSGGISLGGTPIAGGTRLPGTAKMQGSFNATQTFDGPWNSGGRLSALVAYTGKRFAQIDSDLVLPAYTTADLRASLSWSGVEVTAYANNAFNARGLSSGVDFPATYTEFYPIRPRTVGFSVRYDF</sequence>
<organism evidence="15 16">
    <name type="scientific">Duganella levis</name>
    <dbReference type="NCBI Taxonomy" id="2692169"/>
    <lineage>
        <taxon>Bacteria</taxon>
        <taxon>Pseudomonadati</taxon>
        <taxon>Pseudomonadota</taxon>
        <taxon>Betaproteobacteria</taxon>
        <taxon>Burkholderiales</taxon>
        <taxon>Oxalobacteraceae</taxon>
        <taxon>Telluria group</taxon>
        <taxon>Duganella</taxon>
    </lineage>
</organism>
<evidence type="ECO:0000256" key="1">
    <source>
        <dbReference type="ARBA" id="ARBA00004571"/>
    </source>
</evidence>
<proteinExistence type="inferred from homology"/>
<evidence type="ECO:0000256" key="3">
    <source>
        <dbReference type="ARBA" id="ARBA00022452"/>
    </source>
</evidence>
<evidence type="ECO:0000256" key="10">
    <source>
        <dbReference type="ARBA" id="ARBA00023237"/>
    </source>
</evidence>
<dbReference type="Pfam" id="PF07715">
    <property type="entry name" value="Plug"/>
    <property type="match status" value="1"/>
</dbReference>
<dbReference type="PROSITE" id="PS52016">
    <property type="entry name" value="TONB_DEPENDENT_REC_3"/>
    <property type="match status" value="1"/>
</dbReference>
<evidence type="ECO:0000256" key="7">
    <source>
        <dbReference type="ARBA" id="ARBA00023065"/>
    </source>
</evidence>
<reference evidence="15 16" key="1">
    <citation type="submission" date="2019-12" db="EMBL/GenBank/DDBJ databases">
        <title>Novel species isolated from a subtropical stream in China.</title>
        <authorList>
            <person name="Lu H."/>
        </authorList>
    </citation>
    <scope>NUCLEOTIDE SEQUENCE [LARGE SCALE GENOMIC DNA]</scope>
    <source>
        <strain evidence="15 16">CY42W</strain>
    </source>
</reference>
<dbReference type="Gene3D" id="2.40.170.20">
    <property type="entry name" value="TonB-dependent receptor, beta-barrel domain"/>
    <property type="match status" value="1"/>
</dbReference>
<keyword evidence="6" id="KW-0408">Iron</keyword>
<evidence type="ECO:0000256" key="2">
    <source>
        <dbReference type="ARBA" id="ARBA00022448"/>
    </source>
</evidence>
<evidence type="ECO:0000256" key="8">
    <source>
        <dbReference type="ARBA" id="ARBA00023077"/>
    </source>
</evidence>
<evidence type="ECO:0000259" key="14">
    <source>
        <dbReference type="Pfam" id="PF07715"/>
    </source>
</evidence>
<comment type="similarity">
    <text evidence="11 12">Belongs to the TonB-dependent receptor family.</text>
</comment>
<keyword evidence="4" id="KW-0410">Iron transport</keyword>
<dbReference type="Proteomes" id="UP000642144">
    <property type="component" value="Unassembled WGS sequence"/>
</dbReference>
<name>A0ABW9W459_9BURK</name>
<keyword evidence="5 11" id="KW-0812">Transmembrane</keyword>
<evidence type="ECO:0000259" key="13">
    <source>
        <dbReference type="Pfam" id="PF00593"/>
    </source>
</evidence>
<keyword evidence="9 11" id="KW-0472">Membrane</keyword>
<dbReference type="PANTHER" id="PTHR32552">
    <property type="entry name" value="FERRICHROME IRON RECEPTOR-RELATED"/>
    <property type="match status" value="1"/>
</dbReference>
<dbReference type="InterPro" id="IPR012910">
    <property type="entry name" value="Plug_dom"/>
</dbReference>
<keyword evidence="8 12" id="KW-0798">TonB box</keyword>
<dbReference type="SUPFAM" id="SSF56935">
    <property type="entry name" value="Porins"/>
    <property type="match status" value="1"/>
</dbReference>
<keyword evidence="16" id="KW-1185">Reference proteome</keyword>
<feature type="domain" description="TonB-dependent receptor plug" evidence="14">
    <location>
        <begin position="41"/>
        <end position="155"/>
    </location>
</feature>
<accession>A0ABW9W459</accession>
<dbReference type="PANTHER" id="PTHR32552:SF81">
    <property type="entry name" value="TONB-DEPENDENT OUTER MEMBRANE RECEPTOR"/>
    <property type="match status" value="1"/>
</dbReference>
<feature type="domain" description="TonB-dependent receptor-like beta-barrel" evidence="13">
    <location>
        <begin position="243"/>
        <end position="678"/>
    </location>
</feature>
<keyword evidence="15" id="KW-0675">Receptor</keyword>
<protein>
    <submittedName>
        <fullName evidence="15">TonB-dependent receptor</fullName>
    </submittedName>
</protein>
<comment type="caution">
    <text evidence="15">The sequence shown here is derived from an EMBL/GenBank/DDBJ whole genome shotgun (WGS) entry which is preliminary data.</text>
</comment>
<evidence type="ECO:0000256" key="9">
    <source>
        <dbReference type="ARBA" id="ARBA00023136"/>
    </source>
</evidence>
<evidence type="ECO:0000256" key="12">
    <source>
        <dbReference type="RuleBase" id="RU003357"/>
    </source>
</evidence>
<evidence type="ECO:0000256" key="4">
    <source>
        <dbReference type="ARBA" id="ARBA00022496"/>
    </source>
</evidence>